<dbReference type="AlphaFoldDB" id="A0A066Z1C6"/>
<organism evidence="2 3">
    <name type="scientific">Kitasatospora cheerisanensis KCTC 2395</name>
    <dbReference type="NCBI Taxonomy" id="1348663"/>
    <lineage>
        <taxon>Bacteria</taxon>
        <taxon>Bacillati</taxon>
        <taxon>Actinomycetota</taxon>
        <taxon>Actinomycetes</taxon>
        <taxon>Kitasatosporales</taxon>
        <taxon>Streptomycetaceae</taxon>
        <taxon>Kitasatospora</taxon>
    </lineage>
</organism>
<feature type="compositionally biased region" description="Basic and acidic residues" evidence="1">
    <location>
        <begin position="128"/>
        <end position="137"/>
    </location>
</feature>
<comment type="caution">
    <text evidence="2">The sequence shown here is derived from an EMBL/GenBank/DDBJ whole genome shotgun (WGS) entry which is preliminary data.</text>
</comment>
<dbReference type="HOGENOM" id="CLU_113670_0_0_11"/>
<evidence type="ECO:0000313" key="3">
    <source>
        <dbReference type="Proteomes" id="UP000027178"/>
    </source>
</evidence>
<dbReference type="Proteomes" id="UP000027178">
    <property type="component" value="Unassembled WGS sequence"/>
</dbReference>
<evidence type="ECO:0000313" key="2">
    <source>
        <dbReference type="EMBL" id="KDN87287.1"/>
    </source>
</evidence>
<reference evidence="2 3" key="1">
    <citation type="submission" date="2014-05" db="EMBL/GenBank/DDBJ databases">
        <title>Draft Genome Sequence of Kitasatospora cheerisanensis KCTC 2395.</title>
        <authorList>
            <person name="Nam D.H."/>
        </authorList>
    </citation>
    <scope>NUCLEOTIDE SEQUENCE [LARGE SCALE GENOMIC DNA]</scope>
    <source>
        <strain evidence="2 3">KCTC 2395</strain>
    </source>
</reference>
<name>A0A066Z1C6_9ACTN</name>
<keyword evidence="3" id="KW-1185">Reference proteome</keyword>
<evidence type="ECO:0000256" key="1">
    <source>
        <dbReference type="SAM" id="MobiDB-lite"/>
    </source>
</evidence>
<dbReference type="RefSeq" id="WP_035859142.1">
    <property type="nucleotide sequence ID" value="NZ_KK853997.1"/>
</dbReference>
<feature type="compositionally biased region" description="Gly residues" evidence="1">
    <location>
        <begin position="140"/>
        <end position="154"/>
    </location>
</feature>
<protein>
    <submittedName>
        <fullName evidence="2">Uncharacterized protein</fullName>
    </submittedName>
</protein>
<gene>
    <name evidence="2" type="ORF">KCH_09140</name>
</gene>
<dbReference type="EMBL" id="JNBY01000041">
    <property type="protein sequence ID" value="KDN87287.1"/>
    <property type="molecule type" value="Genomic_DNA"/>
</dbReference>
<proteinExistence type="predicted"/>
<feature type="region of interest" description="Disordered" evidence="1">
    <location>
        <begin position="123"/>
        <end position="192"/>
    </location>
</feature>
<sequence>MTQPPEITYSDELLADGTVHRRYSDGRSEWRSRGADGRIHWRDDRGDSGTDERLGRDLVKRLHADGRAGYGRDIGYGRTVWGQGQYVLVNRSSFPGRVGVVLGALGLGAGIAAVHYAPELLSPDEEEELRREAERARSSGGDGGGDGGGGGDSGDGFDDGFDDHDGFGTAGDGGDGHDASDGGDGWDGDDFG</sequence>
<dbReference type="OrthoDB" id="3700141at2"/>
<accession>A0A066Z1C6</accession>
<dbReference type="eggNOG" id="ENOG50340TR">
    <property type="taxonomic scope" value="Bacteria"/>
</dbReference>
<dbReference type="PATRIC" id="fig|1348663.4.peg.866"/>